<dbReference type="EMBL" id="FMZR01000001">
    <property type="protein sequence ID" value="SDC29037.1"/>
    <property type="molecule type" value="Genomic_DNA"/>
</dbReference>
<evidence type="ECO:0000313" key="1">
    <source>
        <dbReference type="EMBL" id="SDC29037.1"/>
    </source>
</evidence>
<dbReference type="Proteomes" id="UP000183507">
    <property type="component" value="Unassembled WGS sequence"/>
</dbReference>
<dbReference type="RefSeq" id="WP_061673296.1">
    <property type="nucleotide sequence ID" value="NZ_FMZR01000001.1"/>
</dbReference>
<dbReference type="AlphaFoldDB" id="A0A1G6KDP6"/>
<sequence>MNVEMKPEIKEVLKKIKFIDRYKKLSGNFRSNLNDLNDRLEDYDMEKVNEIFIRLGYVATFDKKEKFFKVGVLDYSPNYMVWFHIILEHGMTVFVWVVYHNNEVRLGSPWSVYSRLLMNASERIKTPVYRNYMELEEILKEAFLMYDDFKSEISNVYSKTHN</sequence>
<gene>
    <name evidence="1" type="ORF">SAMN04487767_101705</name>
</gene>
<organism evidence="1 2">
    <name type="scientific">Bacillus wiedmannii</name>
    <dbReference type="NCBI Taxonomy" id="1890302"/>
    <lineage>
        <taxon>Bacteria</taxon>
        <taxon>Bacillati</taxon>
        <taxon>Bacillota</taxon>
        <taxon>Bacilli</taxon>
        <taxon>Bacillales</taxon>
        <taxon>Bacillaceae</taxon>
        <taxon>Bacillus</taxon>
        <taxon>Bacillus cereus group</taxon>
    </lineage>
</organism>
<reference evidence="2" key="1">
    <citation type="submission" date="2016-10" db="EMBL/GenBank/DDBJ databases">
        <authorList>
            <person name="Varghese N."/>
        </authorList>
    </citation>
    <scope>NUCLEOTIDE SEQUENCE [LARGE SCALE GENOMIC DNA]</scope>
    <source>
        <strain evidence="2">KPR-7A</strain>
    </source>
</reference>
<evidence type="ECO:0000313" key="2">
    <source>
        <dbReference type="Proteomes" id="UP000183507"/>
    </source>
</evidence>
<accession>A0A1G6KDP6</accession>
<proteinExistence type="predicted"/>
<protein>
    <submittedName>
        <fullName evidence="1">Uncharacterized protein</fullName>
    </submittedName>
</protein>
<name>A0A1G6KDP6_9BACI</name>